<accession>A0AAJ2QZ33</accession>
<name>A0AAJ2QZ33_DELAC</name>
<organism evidence="1 3">
    <name type="scientific">Delftia acidovorans</name>
    <name type="common">Pseudomonas acidovorans</name>
    <name type="synonym">Comamonas acidovorans</name>
    <dbReference type="NCBI Taxonomy" id="80866"/>
    <lineage>
        <taxon>Bacteria</taxon>
        <taxon>Pseudomonadati</taxon>
        <taxon>Pseudomonadota</taxon>
        <taxon>Betaproteobacteria</taxon>
        <taxon>Burkholderiales</taxon>
        <taxon>Comamonadaceae</taxon>
        <taxon>Delftia</taxon>
    </lineage>
</organism>
<evidence type="ECO:0000313" key="3">
    <source>
        <dbReference type="Proteomes" id="UP001287445"/>
    </source>
</evidence>
<protein>
    <submittedName>
        <fullName evidence="1">Uncharacterized protein</fullName>
    </submittedName>
</protein>
<comment type="caution">
    <text evidence="1">The sequence shown here is derived from an EMBL/GenBank/DDBJ whole genome shotgun (WGS) entry which is preliminary data.</text>
</comment>
<sequence length="109" mass="12205">MKSTSRSASYEELCVLDDGQFYVVVVKSAGQREEEASAFLLMRETGAAKDPCVGSAIQELDGAWNTRITVTYDEVSETDSIRVGDFDSRVEAIVLMWLRRHESSYFPAQ</sequence>
<evidence type="ECO:0000313" key="2">
    <source>
        <dbReference type="EMBL" id="MDX4957375.1"/>
    </source>
</evidence>
<dbReference type="RefSeq" id="WP_319073946.1">
    <property type="nucleotide sequence ID" value="NZ_JAWWMZ010000004.1"/>
</dbReference>
<dbReference type="EMBL" id="JAWWMZ010000017">
    <property type="protein sequence ID" value="MDX4957375.1"/>
    <property type="molecule type" value="Genomic_DNA"/>
</dbReference>
<dbReference type="AlphaFoldDB" id="A0AAJ2QZ33"/>
<gene>
    <name evidence="1" type="ORF">SGN30_14860</name>
    <name evidence="2" type="ORF">SGN30_28485</name>
</gene>
<reference evidence="1" key="1">
    <citation type="submission" date="2023-11" db="EMBL/GenBank/DDBJ databases">
        <title>Identification and selenium tolerance of Delftia acidovorans R3-25.</title>
        <authorList>
            <person name="Zhang S."/>
            <person name="Liu Y."/>
            <person name="Guo Y."/>
        </authorList>
    </citation>
    <scope>NUCLEOTIDE SEQUENCE</scope>
    <source>
        <strain evidence="1">R3-25</strain>
    </source>
</reference>
<dbReference type="EMBL" id="JAWWMZ010000004">
    <property type="protein sequence ID" value="MDX4954696.1"/>
    <property type="molecule type" value="Genomic_DNA"/>
</dbReference>
<evidence type="ECO:0000313" key="1">
    <source>
        <dbReference type="EMBL" id="MDX4954696.1"/>
    </source>
</evidence>
<dbReference type="Proteomes" id="UP001287445">
    <property type="component" value="Unassembled WGS sequence"/>
</dbReference>
<proteinExistence type="predicted"/>